<reference evidence="1" key="1">
    <citation type="submission" date="2018-11" db="EMBL/GenBank/DDBJ databases">
        <authorList>
            <consortium name="Pathogen Informatics"/>
        </authorList>
    </citation>
    <scope>NUCLEOTIDE SEQUENCE</scope>
</reference>
<organism evidence="1 2">
    <name type="scientific">Protopolystoma xenopodis</name>
    <dbReference type="NCBI Taxonomy" id="117903"/>
    <lineage>
        <taxon>Eukaryota</taxon>
        <taxon>Metazoa</taxon>
        <taxon>Spiralia</taxon>
        <taxon>Lophotrochozoa</taxon>
        <taxon>Platyhelminthes</taxon>
        <taxon>Monogenea</taxon>
        <taxon>Polyopisthocotylea</taxon>
        <taxon>Polystomatidea</taxon>
        <taxon>Polystomatidae</taxon>
        <taxon>Protopolystoma</taxon>
    </lineage>
</organism>
<sequence length="89" mass="10207">MWYDVPFGAAFMRTLHTPHWPSTPFILVLGMLIRVCHIVTQSSSLGLTTVSLLPRKIHLPSPWYTYFTRPLPPRRATRGVLRPPLRLGD</sequence>
<protein>
    <submittedName>
        <fullName evidence="1">Uncharacterized protein</fullName>
    </submittedName>
</protein>
<comment type="caution">
    <text evidence="1">The sequence shown here is derived from an EMBL/GenBank/DDBJ whole genome shotgun (WGS) entry which is preliminary data.</text>
</comment>
<evidence type="ECO:0000313" key="2">
    <source>
        <dbReference type="Proteomes" id="UP000784294"/>
    </source>
</evidence>
<proteinExistence type="predicted"/>
<keyword evidence="2" id="KW-1185">Reference proteome</keyword>
<evidence type="ECO:0000313" key="1">
    <source>
        <dbReference type="EMBL" id="VEL38514.1"/>
    </source>
</evidence>
<name>A0A448XK14_9PLAT</name>
<accession>A0A448XK14</accession>
<dbReference type="EMBL" id="CAAALY010258125">
    <property type="protein sequence ID" value="VEL38514.1"/>
    <property type="molecule type" value="Genomic_DNA"/>
</dbReference>
<gene>
    <name evidence="1" type="ORF">PXEA_LOCUS31954</name>
</gene>
<dbReference type="AlphaFoldDB" id="A0A448XK14"/>
<dbReference type="Proteomes" id="UP000784294">
    <property type="component" value="Unassembled WGS sequence"/>
</dbReference>